<dbReference type="InterPro" id="IPR002213">
    <property type="entry name" value="UDP_glucos_trans"/>
</dbReference>
<keyword evidence="2" id="KW-0328">Glycosyltransferase</keyword>
<dbReference type="GO" id="GO:0080043">
    <property type="term" value="F:quercetin 3-O-glucosyltransferase activity"/>
    <property type="evidence" value="ECO:0007669"/>
    <property type="project" value="TreeGrafter"/>
</dbReference>
<dbReference type="Gene3D" id="3.40.50.2000">
    <property type="entry name" value="Glycogen Phosphorylase B"/>
    <property type="match status" value="2"/>
</dbReference>
<sequence>MSTTNTSSKGPHVAVLAFPFSTHAAPLLSIVRRLAVAAPHVIFSFLSTSQSNNFIFSSTTTSNNLKAYDVWDGVPEGYVFKGKPQEDIELFMRAAPESFRSVIEVAAEETGRPVSCLVVDAFFWFAPEMAEEMEVEFVPFWTAGPGSLSAHVYTDLIRETIGVEGITGKEEEFLKFVPGMSRLRVRDLPEGIVFGNLESLFSCMLHKMGQMLPNAAAVFINSFEELDLAITNDLKAKFEKFLNIGPLNLTSPPPQSKVPDQCLLWLNEQKPRSVAYISFGSVTIPPPHELIALAEALEASDGVLTKKGVIKKLDQVLTSEHGKKMREKIKDLKGLAEKAVGPKGSSTQNFNAFVDIISKPKQP</sequence>
<evidence type="ECO:0000256" key="2">
    <source>
        <dbReference type="ARBA" id="ARBA00022676"/>
    </source>
</evidence>
<comment type="caution">
    <text evidence="4">The sequence shown here is derived from an EMBL/GenBank/DDBJ whole genome shotgun (WGS) entry which is preliminary data.</text>
</comment>
<comment type="similarity">
    <text evidence="1">Belongs to the UDP-glycosyltransferase family.</text>
</comment>
<proteinExistence type="inferred from homology"/>
<organism evidence="4 5">
    <name type="scientific">Dillenia turbinata</name>
    <dbReference type="NCBI Taxonomy" id="194707"/>
    <lineage>
        <taxon>Eukaryota</taxon>
        <taxon>Viridiplantae</taxon>
        <taxon>Streptophyta</taxon>
        <taxon>Embryophyta</taxon>
        <taxon>Tracheophyta</taxon>
        <taxon>Spermatophyta</taxon>
        <taxon>Magnoliopsida</taxon>
        <taxon>eudicotyledons</taxon>
        <taxon>Gunneridae</taxon>
        <taxon>Pentapetalae</taxon>
        <taxon>Dilleniales</taxon>
        <taxon>Dilleniaceae</taxon>
        <taxon>Dillenia</taxon>
    </lineage>
</organism>
<protein>
    <submittedName>
        <fullName evidence="4">Uncharacterized protein</fullName>
    </submittedName>
</protein>
<dbReference type="FunFam" id="3.40.50.2000:FF:000129">
    <property type="entry name" value="Glycosyltransferase"/>
    <property type="match status" value="1"/>
</dbReference>
<evidence type="ECO:0000313" key="5">
    <source>
        <dbReference type="Proteomes" id="UP001370490"/>
    </source>
</evidence>
<dbReference type="PANTHER" id="PTHR11926:SF774">
    <property type="entry name" value="UDP-GLYCOSYLTRANSFERASE 85A1-RELATED"/>
    <property type="match status" value="1"/>
</dbReference>
<dbReference type="AlphaFoldDB" id="A0AAN8Z8D2"/>
<dbReference type="Proteomes" id="UP001370490">
    <property type="component" value="Unassembled WGS sequence"/>
</dbReference>
<dbReference type="PANTHER" id="PTHR11926">
    <property type="entry name" value="GLUCOSYL/GLUCURONOSYL TRANSFERASES"/>
    <property type="match status" value="1"/>
</dbReference>
<evidence type="ECO:0000256" key="1">
    <source>
        <dbReference type="ARBA" id="ARBA00009995"/>
    </source>
</evidence>
<reference evidence="4 5" key="1">
    <citation type="submission" date="2023-12" db="EMBL/GenBank/DDBJ databases">
        <title>A high-quality genome assembly for Dillenia turbinata (Dilleniales).</title>
        <authorList>
            <person name="Chanderbali A."/>
        </authorList>
    </citation>
    <scope>NUCLEOTIDE SEQUENCE [LARGE SCALE GENOMIC DNA]</scope>
    <source>
        <strain evidence="4">LSX21</strain>
        <tissue evidence="4">Leaf</tissue>
    </source>
</reference>
<dbReference type="EMBL" id="JBAMMX010000015">
    <property type="protein sequence ID" value="KAK6926145.1"/>
    <property type="molecule type" value="Genomic_DNA"/>
</dbReference>
<evidence type="ECO:0000256" key="3">
    <source>
        <dbReference type="ARBA" id="ARBA00022679"/>
    </source>
</evidence>
<keyword evidence="3" id="KW-0808">Transferase</keyword>
<dbReference type="GO" id="GO:0080044">
    <property type="term" value="F:quercetin 7-O-glucosyltransferase activity"/>
    <property type="evidence" value="ECO:0007669"/>
    <property type="project" value="TreeGrafter"/>
</dbReference>
<name>A0AAN8Z8D2_9MAGN</name>
<dbReference type="CDD" id="cd03784">
    <property type="entry name" value="GT1_Gtf-like"/>
    <property type="match status" value="1"/>
</dbReference>
<dbReference type="SUPFAM" id="SSF53756">
    <property type="entry name" value="UDP-Glycosyltransferase/glycogen phosphorylase"/>
    <property type="match status" value="1"/>
</dbReference>
<accession>A0AAN8Z8D2</accession>
<keyword evidence="5" id="KW-1185">Reference proteome</keyword>
<gene>
    <name evidence="4" type="ORF">RJ641_007864</name>
</gene>
<evidence type="ECO:0000313" key="4">
    <source>
        <dbReference type="EMBL" id="KAK6926145.1"/>
    </source>
</evidence>